<feature type="domain" description="Reverse transcriptase zinc-binding" evidence="1">
    <location>
        <begin position="130"/>
        <end position="208"/>
    </location>
</feature>
<protein>
    <recommendedName>
        <fullName evidence="1">Reverse transcriptase zinc-binding domain-containing protein</fullName>
    </recommendedName>
</protein>
<evidence type="ECO:0000313" key="2">
    <source>
        <dbReference type="EMBL" id="EOY03728.1"/>
    </source>
</evidence>
<dbReference type="InParanoid" id="A0A061EGH6"/>
<dbReference type="AlphaFoldDB" id="A0A061EGH6"/>
<dbReference type="HOGENOM" id="CLU_1279635_0_0_1"/>
<gene>
    <name evidence="2" type="ORF">TCM_018860</name>
</gene>
<evidence type="ECO:0000259" key="1">
    <source>
        <dbReference type="Pfam" id="PF13966"/>
    </source>
</evidence>
<dbReference type="EMBL" id="CM001882">
    <property type="protein sequence ID" value="EOY03728.1"/>
    <property type="molecule type" value="Genomic_DNA"/>
</dbReference>
<accession>A0A061EGH6</accession>
<name>A0A061EGH6_THECC</name>
<dbReference type="PANTHER" id="PTHR33116">
    <property type="entry name" value="REVERSE TRANSCRIPTASE ZINC-BINDING DOMAIN-CONTAINING PROTEIN-RELATED-RELATED"/>
    <property type="match status" value="1"/>
</dbReference>
<keyword evidence="3" id="KW-1185">Reference proteome</keyword>
<reference evidence="2 3" key="1">
    <citation type="journal article" date="2013" name="Genome Biol.">
        <title>The genome sequence of the most widely cultivated cacao type and its use to identify candidate genes regulating pod color.</title>
        <authorList>
            <person name="Motamayor J.C."/>
            <person name="Mockaitis K."/>
            <person name="Schmutz J."/>
            <person name="Haiminen N."/>
            <person name="Iii D.L."/>
            <person name="Cornejo O."/>
            <person name="Findley S.D."/>
            <person name="Zheng P."/>
            <person name="Utro F."/>
            <person name="Royaert S."/>
            <person name="Saski C."/>
            <person name="Jenkins J."/>
            <person name="Podicheti R."/>
            <person name="Zhao M."/>
            <person name="Scheffler B.E."/>
            <person name="Stack J.C."/>
            <person name="Feltus F.A."/>
            <person name="Mustiga G.M."/>
            <person name="Amores F."/>
            <person name="Phillips W."/>
            <person name="Marelli J.P."/>
            <person name="May G.D."/>
            <person name="Shapiro H."/>
            <person name="Ma J."/>
            <person name="Bustamante C.D."/>
            <person name="Schnell R.J."/>
            <person name="Main D."/>
            <person name="Gilbert D."/>
            <person name="Parida L."/>
            <person name="Kuhn D.N."/>
        </authorList>
    </citation>
    <scope>NUCLEOTIDE SEQUENCE [LARGE SCALE GENOMIC DNA]</scope>
    <source>
        <strain evidence="3">cv. Matina 1-6</strain>
    </source>
</reference>
<evidence type="ECO:0000313" key="3">
    <source>
        <dbReference type="Proteomes" id="UP000026915"/>
    </source>
</evidence>
<dbReference type="Pfam" id="PF13966">
    <property type="entry name" value="zf-RVT"/>
    <property type="match status" value="1"/>
</dbReference>
<dbReference type="InterPro" id="IPR026960">
    <property type="entry name" value="RVT-Znf"/>
</dbReference>
<proteinExistence type="predicted"/>
<dbReference type="PANTHER" id="PTHR33116:SF75">
    <property type="entry name" value="RIBONUCLEASE H PROTEIN"/>
    <property type="match status" value="1"/>
</dbReference>
<sequence>MHFHMLLQFNFTLSHYLESQAKFKSFLWQLVIERVRAKLVGWKVNMLSIIGRVTLIKAILSSLPTYFMSILHMPQGSEKRIREAVMTILMGGLMEKELFIGWIRTLFLSGLIVELLFKSFQATMAINGAYSAKSFYETMEGNNQKKKVLWKKVWARVEPPKVEIFSWQVLPGRLTMRSELVKKGLMNIKSTCYGLYMRKMETTDHLFLIYEATWKI</sequence>
<dbReference type="Proteomes" id="UP000026915">
    <property type="component" value="Chromosome 4"/>
</dbReference>
<organism evidence="2 3">
    <name type="scientific">Theobroma cacao</name>
    <name type="common">Cacao</name>
    <name type="synonym">Cocoa</name>
    <dbReference type="NCBI Taxonomy" id="3641"/>
    <lineage>
        <taxon>Eukaryota</taxon>
        <taxon>Viridiplantae</taxon>
        <taxon>Streptophyta</taxon>
        <taxon>Embryophyta</taxon>
        <taxon>Tracheophyta</taxon>
        <taxon>Spermatophyta</taxon>
        <taxon>Magnoliopsida</taxon>
        <taxon>eudicotyledons</taxon>
        <taxon>Gunneridae</taxon>
        <taxon>Pentapetalae</taxon>
        <taxon>rosids</taxon>
        <taxon>malvids</taxon>
        <taxon>Malvales</taxon>
        <taxon>Malvaceae</taxon>
        <taxon>Byttnerioideae</taxon>
        <taxon>Theobroma</taxon>
    </lineage>
</organism>
<dbReference type="Gramene" id="EOY03728">
    <property type="protein sequence ID" value="EOY03728"/>
    <property type="gene ID" value="TCM_018860"/>
</dbReference>